<gene>
    <name evidence="8" type="ORF">C2845_PM18G03920</name>
</gene>
<dbReference type="Proteomes" id="UP000275267">
    <property type="component" value="Unassembled WGS sequence"/>
</dbReference>
<dbReference type="AlphaFoldDB" id="A0A3L6PLS0"/>
<dbReference type="Pfam" id="PF25874">
    <property type="entry name" value="WHD_plant_repro"/>
    <property type="match status" value="1"/>
</dbReference>
<dbReference type="Gene3D" id="3.30.40.10">
    <property type="entry name" value="Zinc/RING finger domain, C3HC4 (zinc finger)"/>
    <property type="match status" value="1"/>
</dbReference>
<feature type="region of interest" description="Disordered" evidence="6">
    <location>
        <begin position="656"/>
        <end position="676"/>
    </location>
</feature>
<evidence type="ECO:0000256" key="3">
    <source>
        <dbReference type="ARBA" id="ARBA00022833"/>
    </source>
</evidence>
<organism evidence="8 9">
    <name type="scientific">Panicum miliaceum</name>
    <name type="common">Proso millet</name>
    <name type="synonym">Broomcorn millet</name>
    <dbReference type="NCBI Taxonomy" id="4540"/>
    <lineage>
        <taxon>Eukaryota</taxon>
        <taxon>Viridiplantae</taxon>
        <taxon>Streptophyta</taxon>
        <taxon>Embryophyta</taxon>
        <taxon>Tracheophyta</taxon>
        <taxon>Spermatophyta</taxon>
        <taxon>Magnoliopsida</taxon>
        <taxon>Liliopsida</taxon>
        <taxon>Poales</taxon>
        <taxon>Poaceae</taxon>
        <taxon>PACMAD clade</taxon>
        <taxon>Panicoideae</taxon>
        <taxon>Panicodae</taxon>
        <taxon>Paniceae</taxon>
        <taxon>Panicinae</taxon>
        <taxon>Panicum</taxon>
        <taxon>Panicum sect. Panicum</taxon>
    </lineage>
</organism>
<name>A0A3L6PLS0_PANMI</name>
<evidence type="ECO:0000256" key="4">
    <source>
        <dbReference type="ARBA" id="ARBA00023015"/>
    </source>
</evidence>
<dbReference type="STRING" id="4540.A0A3L6PLS0"/>
<keyword evidence="1" id="KW-0479">Metal-binding</keyword>
<dbReference type="PANTHER" id="PTHR46201:SF5">
    <property type="entry name" value="OS11G0234200 PROTEIN"/>
    <property type="match status" value="1"/>
</dbReference>
<dbReference type="OrthoDB" id="436852at2759"/>
<dbReference type="PROSITE" id="PS01359">
    <property type="entry name" value="ZF_PHD_1"/>
    <property type="match status" value="1"/>
</dbReference>
<dbReference type="Pfam" id="PF00628">
    <property type="entry name" value="PHD"/>
    <property type="match status" value="1"/>
</dbReference>
<evidence type="ECO:0000313" key="8">
    <source>
        <dbReference type="EMBL" id="RLM58588.1"/>
    </source>
</evidence>
<evidence type="ECO:0000259" key="7">
    <source>
        <dbReference type="SMART" id="SM00249"/>
    </source>
</evidence>
<evidence type="ECO:0000256" key="2">
    <source>
        <dbReference type="ARBA" id="ARBA00022771"/>
    </source>
</evidence>
<dbReference type="InterPro" id="IPR057765">
    <property type="entry name" value="MS1-like_ubiquitin"/>
</dbReference>
<comment type="caution">
    <text evidence="8">The sequence shown here is derived from an EMBL/GenBank/DDBJ whole genome shotgun (WGS) entry which is preliminary data.</text>
</comment>
<dbReference type="CDD" id="cd15556">
    <property type="entry name" value="PHD_MMD1_like"/>
    <property type="match status" value="1"/>
</dbReference>
<dbReference type="InterPro" id="IPR011011">
    <property type="entry name" value="Znf_FYVE_PHD"/>
</dbReference>
<dbReference type="SUPFAM" id="SSF57903">
    <property type="entry name" value="FYVE/PHD zinc finger"/>
    <property type="match status" value="1"/>
</dbReference>
<evidence type="ECO:0000313" key="9">
    <source>
        <dbReference type="Proteomes" id="UP000275267"/>
    </source>
</evidence>
<dbReference type="InterPro" id="IPR001965">
    <property type="entry name" value="Znf_PHD"/>
</dbReference>
<dbReference type="EMBL" id="PQIB02000017">
    <property type="protein sequence ID" value="RLM58588.1"/>
    <property type="molecule type" value="Genomic_DNA"/>
</dbReference>
<reference evidence="9" key="1">
    <citation type="journal article" date="2019" name="Nat. Commun.">
        <title>The genome of broomcorn millet.</title>
        <authorList>
            <person name="Zou C."/>
            <person name="Miki D."/>
            <person name="Li D."/>
            <person name="Tang Q."/>
            <person name="Xiao L."/>
            <person name="Rajput S."/>
            <person name="Deng P."/>
            <person name="Jia W."/>
            <person name="Huang R."/>
            <person name="Zhang M."/>
            <person name="Sun Y."/>
            <person name="Hu J."/>
            <person name="Fu X."/>
            <person name="Schnable P.S."/>
            <person name="Li F."/>
            <person name="Zhang H."/>
            <person name="Feng B."/>
            <person name="Zhu X."/>
            <person name="Liu R."/>
            <person name="Schnable J.C."/>
            <person name="Zhu J.-K."/>
            <person name="Zhang H."/>
        </authorList>
    </citation>
    <scope>NUCLEOTIDE SEQUENCE [LARGE SCALE GENOMIC DNA]</scope>
</reference>
<feature type="domain" description="Zinc finger PHD-type" evidence="7">
    <location>
        <begin position="603"/>
        <end position="649"/>
    </location>
</feature>
<dbReference type="InterPro" id="IPR019786">
    <property type="entry name" value="Zinc_finger_PHD-type_CS"/>
</dbReference>
<evidence type="ECO:0000256" key="1">
    <source>
        <dbReference type="ARBA" id="ARBA00022723"/>
    </source>
</evidence>
<keyword evidence="4" id="KW-0805">Transcription regulation</keyword>
<proteinExistence type="predicted"/>
<evidence type="ECO:0000256" key="5">
    <source>
        <dbReference type="ARBA" id="ARBA00023163"/>
    </source>
</evidence>
<dbReference type="InterPro" id="IPR013083">
    <property type="entry name" value="Znf_RING/FYVE/PHD"/>
</dbReference>
<keyword evidence="3" id="KW-0862">Zinc</keyword>
<dbReference type="InterPro" id="IPR058054">
    <property type="entry name" value="Znf_MS1-like"/>
</dbReference>
<sequence length="689" mass="77526">MAVITARPPKRARVTAGPRPLDMRAFPAGGGGGEGLPPPRGPFRECVRAFLARCAVPAGGACRVAFRAGDEGGAALGMEVVEEDVARAGAARVYCEHCTVAGWSRHPVCGRRYHFIIRNEYDIQDNKTCKHCGLMAQLFETRCPSCNHGISDDDPEDWDYRQLDNPRHLLHGIVHDNGFGHLVQINGREGGSSLLTGIQLMDFWDRLCRYLRVRKVSLMDVAKKYGTDYRMLHAVATGHSWYGQWGFKLSKGSFGITSEEYFKAIDNLSSTPLSHFFPHSRSPRSQLQDTISFYQSLSNRPLTTIRELFLYVLGLATSKRVHIHYGSMHKKEQSHAHVQDTWDEEEIKRATDIALKVLRAVDRTRWVAMRTLKAAISHPVGSPQLVDYCLKTLAARTIDGMTVAVRCNSETKTLEYRLTDETNLMPDVSMPTQDHLRRDIKFLHDVLLYPHTMNPYQPEKDYEHAKRSAMILLDCKQFTKHYDLEQDFLPENPSMLHIWCHIELSDQVGDPPSIPPELLTLPQTATVADLKLEATKTSRDIYLMLQTFVANQLLDFGTASESTQVKLLFGANGTVRIQGKCAGGERRVGIYRMERGVDKWTVNCSCGATDDDGERMLSCDSCHVWQHTRCAGISDFDQVPKRYVCKSCKFLNKPKRPRPVYTNGPNKRRKTGTGASSLVGGAFLKPHIF</sequence>
<keyword evidence="9" id="KW-1185">Reference proteome</keyword>
<dbReference type="InterPro" id="IPR059080">
    <property type="entry name" value="WHD_PTC1"/>
</dbReference>
<dbReference type="PANTHER" id="PTHR46201">
    <property type="entry name" value="PHD FINGER PROTEIN MALE MEIOCYTE DEATH 1-RELATED"/>
    <property type="match status" value="1"/>
</dbReference>
<protein>
    <submittedName>
        <fullName evidence="8">PHD finger protein</fullName>
    </submittedName>
</protein>
<dbReference type="Pfam" id="PF25565">
    <property type="entry name" value="Ubiquitin_At1g33420"/>
    <property type="match status" value="1"/>
</dbReference>
<accession>A0A3L6PLS0</accession>
<dbReference type="SMART" id="SM00249">
    <property type="entry name" value="PHD"/>
    <property type="match status" value="1"/>
</dbReference>
<dbReference type="InterPro" id="IPR019787">
    <property type="entry name" value="Znf_PHD-finger"/>
</dbReference>
<evidence type="ECO:0000256" key="6">
    <source>
        <dbReference type="SAM" id="MobiDB-lite"/>
    </source>
</evidence>
<keyword evidence="2" id="KW-0863">Zinc-finger</keyword>
<dbReference type="GO" id="GO:0008270">
    <property type="term" value="F:zinc ion binding"/>
    <property type="evidence" value="ECO:0007669"/>
    <property type="project" value="UniProtKB-KW"/>
</dbReference>
<feature type="region of interest" description="Disordered" evidence="6">
    <location>
        <begin position="1"/>
        <end position="37"/>
    </location>
</feature>
<keyword evidence="5" id="KW-0804">Transcription</keyword>